<dbReference type="RefSeq" id="WP_131598970.1">
    <property type="nucleotide sequence ID" value="NZ_PSZO01000008.1"/>
</dbReference>
<keyword evidence="1" id="KW-0472">Membrane</keyword>
<feature type="transmembrane region" description="Helical" evidence="1">
    <location>
        <begin position="6"/>
        <end position="22"/>
    </location>
</feature>
<dbReference type="Proteomes" id="UP000294192">
    <property type="component" value="Unassembled WGS sequence"/>
</dbReference>
<accession>A0A4R0XPC1</accession>
<gene>
    <name evidence="2" type="ORF">C4B24_02365</name>
</gene>
<organism evidence="2 3">
    <name type="scientific">Mycoplasma marinum</name>
    <dbReference type="NCBI Taxonomy" id="1937190"/>
    <lineage>
        <taxon>Bacteria</taxon>
        <taxon>Bacillati</taxon>
        <taxon>Mycoplasmatota</taxon>
        <taxon>Mollicutes</taxon>
        <taxon>Mycoplasmataceae</taxon>
        <taxon>Mycoplasma</taxon>
    </lineage>
</organism>
<proteinExistence type="predicted"/>
<comment type="caution">
    <text evidence="2">The sequence shown here is derived from an EMBL/GenBank/DDBJ whole genome shotgun (WGS) entry which is preliminary data.</text>
</comment>
<keyword evidence="3" id="KW-1185">Reference proteome</keyword>
<feature type="transmembrane region" description="Helical" evidence="1">
    <location>
        <begin position="34"/>
        <end position="52"/>
    </location>
</feature>
<evidence type="ECO:0000313" key="3">
    <source>
        <dbReference type="Proteomes" id="UP000294192"/>
    </source>
</evidence>
<protein>
    <submittedName>
        <fullName evidence="2">Uncharacterized protein</fullName>
    </submittedName>
</protein>
<evidence type="ECO:0000313" key="2">
    <source>
        <dbReference type="EMBL" id="TCG11372.1"/>
    </source>
</evidence>
<keyword evidence="1" id="KW-1133">Transmembrane helix</keyword>
<dbReference type="EMBL" id="PSZO01000008">
    <property type="protein sequence ID" value="TCG11372.1"/>
    <property type="molecule type" value="Genomic_DNA"/>
</dbReference>
<keyword evidence="1" id="KW-0812">Transmembrane</keyword>
<reference evidence="2 3" key="1">
    <citation type="submission" date="2018-02" db="EMBL/GenBank/DDBJ databases">
        <title>Mycoplasma marinum and Mycoplasma todarodis sp. nov., moderately halophilic and psychrotolerant mycoplasmas isolated from cephalopods.</title>
        <authorList>
            <person name="Viver T."/>
        </authorList>
    </citation>
    <scope>NUCLEOTIDE SEQUENCE [LARGE SCALE GENOMIC DNA]</scope>
    <source>
        <strain evidence="2 3">PE</strain>
    </source>
</reference>
<name>A0A4R0XPC1_9MOLU</name>
<sequence>MNTNSYIVFAIIPLILIVPFLLRRRIREVFSKNWPWVILGVTLFVLFVRDIPLTRQGMAIVKDPELHFDSHINWRTIDPNIGQTWEGLWFGKGNIVYDNNFTINDYNNFIKKLNAAYVQNNHAPIAESEIIKQIVQVGQNIMVTHIVPADLCPITLHLMAIAMMFSKFRQKLGAALHL</sequence>
<dbReference type="AlphaFoldDB" id="A0A4R0XPC1"/>
<evidence type="ECO:0000256" key="1">
    <source>
        <dbReference type="SAM" id="Phobius"/>
    </source>
</evidence>